<accession>A0A138ZXJ6</accession>
<feature type="compositionally biased region" description="Polar residues" evidence="2">
    <location>
        <begin position="576"/>
        <end position="585"/>
    </location>
</feature>
<keyword evidence="1" id="KW-0175">Coiled coil</keyword>
<evidence type="ECO:0000256" key="1">
    <source>
        <dbReference type="SAM" id="Coils"/>
    </source>
</evidence>
<name>A0A138ZXJ6_GONPJ</name>
<dbReference type="EMBL" id="KQ965881">
    <property type="protein sequence ID" value="KXS09226.1"/>
    <property type="molecule type" value="Genomic_DNA"/>
</dbReference>
<evidence type="ECO:0000256" key="2">
    <source>
        <dbReference type="SAM" id="MobiDB-lite"/>
    </source>
</evidence>
<feature type="region of interest" description="Disordered" evidence="2">
    <location>
        <begin position="401"/>
        <end position="489"/>
    </location>
</feature>
<dbReference type="AlphaFoldDB" id="A0A138ZXJ6"/>
<dbReference type="Proteomes" id="UP000070544">
    <property type="component" value="Unassembled WGS sequence"/>
</dbReference>
<proteinExistence type="predicted"/>
<feature type="region of interest" description="Disordered" evidence="2">
    <location>
        <begin position="506"/>
        <end position="585"/>
    </location>
</feature>
<feature type="compositionally biased region" description="Basic and acidic residues" evidence="2">
    <location>
        <begin position="435"/>
        <end position="449"/>
    </location>
</feature>
<feature type="compositionally biased region" description="Low complexity" evidence="2">
    <location>
        <begin position="451"/>
        <end position="471"/>
    </location>
</feature>
<protein>
    <submittedName>
        <fullName evidence="3">Uncharacterized protein</fullName>
    </submittedName>
</protein>
<keyword evidence="4" id="KW-1185">Reference proteome</keyword>
<sequence length="585" mass="63580">MHKQESTIEDIYGATTGWLEESRRSAAKSSTLLSTSIATLEEILADLSDNTAHLLTNPETGLQAVLHRAKAAAKSSIIALRSFQKDSETSWNDISESFSRSTSEWRSNVHTAVADMRKECEKLAEDINSACDKWGHEVAVVARRIGTTLADENTRLREESDNLKKRLREINVNEEVQRRELLDGITGLVGRFSHARAQDIASVVEASCNQFSKTWEVGNHASNDLSLSVGDLVSGVSTISSNLCGAVEDVARKAEETEFKLDATSREMTESFEKLSQSQAQFRGSLVDSIERSLVVIQKIAGTEAVKIGASLSQLVESRVTSIRGELESASAGEVSTATSREQHDYLKRLGNEITQEQEILLGKRFRAYASTGMTPRKRSYQWPSDWETLKDPETVLTEFRQSGVPPVRRTPLSPTRIGFSVSDAATNSPLDVWEQSHKPDSSSSDKENTSPIFLPKISSSSPSATSCVSPMDEILEDPLPPSDTLPIDTAPAVAQTAPLLTSAANRQRPNAQPSSHVSAPTIPLVPARPPSASDNQGPAYPSRQAERVQRSRIPAAAHADNASSRLPVAGGGTGLSQTGRLRKR</sequence>
<organism evidence="3 4">
    <name type="scientific">Gonapodya prolifera (strain JEL478)</name>
    <name type="common">Monoblepharis prolifera</name>
    <dbReference type="NCBI Taxonomy" id="1344416"/>
    <lineage>
        <taxon>Eukaryota</taxon>
        <taxon>Fungi</taxon>
        <taxon>Fungi incertae sedis</taxon>
        <taxon>Chytridiomycota</taxon>
        <taxon>Chytridiomycota incertae sedis</taxon>
        <taxon>Monoblepharidomycetes</taxon>
        <taxon>Monoblepharidales</taxon>
        <taxon>Gonapodyaceae</taxon>
        <taxon>Gonapodya</taxon>
    </lineage>
</organism>
<evidence type="ECO:0000313" key="3">
    <source>
        <dbReference type="EMBL" id="KXS09226.1"/>
    </source>
</evidence>
<feature type="coiled-coil region" evidence="1">
    <location>
        <begin position="113"/>
        <end position="173"/>
    </location>
</feature>
<gene>
    <name evidence="3" type="ORF">M427DRAFT_248665</name>
</gene>
<reference evidence="3 4" key="1">
    <citation type="journal article" date="2015" name="Genome Biol. Evol.">
        <title>Phylogenomic analyses indicate that early fungi evolved digesting cell walls of algal ancestors of land plants.</title>
        <authorList>
            <person name="Chang Y."/>
            <person name="Wang S."/>
            <person name="Sekimoto S."/>
            <person name="Aerts A.L."/>
            <person name="Choi C."/>
            <person name="Clum A."/>
            <person name="LaButti K.M."/>
            <person name="Lindquist E.A."/>
            <person name="Yee Ngan C."/>
            <person name="Ohm R.A."/>
            <person name="Salamov A.A."/>
            <person name="Grigoriev I.V."/>
            <person name="Spatafora J.W."/>
            <person name="Berbee M.L."/>
        </authorList>
    </citation>
    <scope>NUCLEOTIDE SEQUENCE [LARGE SCALE GENOMIC DNA]</scope>
    <source>
        <strain evidence="3 4">JEL478</strain>
    </source>
</reference>
<feature type="compositionally biased region" description="Polar residues" evidence="2">
    <location>
        <begin position="506"/>
        <end position="519"/>
    </location>
</feature>
<evidence type="ECO:0000313" key="4">
    <source>
        <dbReference type="Proteomes" id="UP000070544"/>
    </source>
</evidence>